<dbReference type="PANTHER" id="PTHR30441">
    <property type="entry name" value="DUF748 DOMAIN-CONTAINING PROTEIN"/>
    <property type="match status" value="1"/>
</dbReference>
<dbReference type="Proteomes" id="UP001595640">
    <property type="component" value="Unassembled WGS sequence"/>
</dbReference>
<dbReference type="PANTHER" id="PTHR30441:SF9">
    <property type="entry name" value="ASMA FAMILY PROTEIN YHJG"/>
    <property type="match status" value="1"/>
</dbReference>
<name>A0ABV7M6D7_9GAMM</name>
<comment type="caution">
    <text evidence="3">The sequence shown here is derived from an EMBL/GenBank/DDBJ whole genome shotgun (WGS) entry which is preliminary data.</text>
</comment>
<reference evidence="4" key="1">
    <citation type="journal article" date="2019" name="Int. J. Syst. Evol. Microbiol.">
        <title>The Global Catalogue of Microorganisms (GCM) 10K type strain sequencing project: providing services to taxonomists for standard genome sequencing and annotation.</title>
        <authorList>
            <consortium name="The Broad Institute Genomics Platform"/>
            <consortium name="The Broad Institute Genome Sequencing Center for Infectious Disease"/>
            <person name="Wu L."/>
            <person name="Ma J."/>
        </authorList>
    </citation>
    <scope>NUCLEOTIDE SEQUENCE [LARGE SCALE GENOMIC DNA]</scope>
    <source>
        <strain evidence="4">KCTC 12847</strain>
    </source>
</reference>
<feature type="region of interest" description="Disordered" evidence="1">
    <location>
        <begin position="960"/>
        <end position="992"/>
    </location>
</feature>
<dbReference type="InterPro" id="IPR052894">
    <property type="entry name" value="AsmA-related"/>
</dbReference>
<evidence type="ECO:0000313" key="4">
    <source>
        <dbReference type="Proteomes" id="UP001595640"/>
    </source>
</evidence>
<dbReference type="RefSeq" id="WP_026300279.1">
    <property type="nucleotide sequence ID" value="NZ_BMXD01000004.1"/>
</dbReference>
<organism evidence="3 4">
    <name type="scientific">Modicisalibacter luteus</name>
    <dbReference type="NCBI Taxonomy" id="453962"/>
    <lineage>
        <taxon>Bacteria</taxon>
        <taxon>Pseudomonadati</taxon>
        <taxon>Pseudomonadota</taxon>
        <taxon>Gammaproteobacteria</taxon>
        <taxon>Oceanospirillales</taxon>
        <taxon>Halomonadaceae</taxon>
        <taxon>Modicisalibacter</taxon>
    </lineage>
</organism>
<proteinExistence type="predicted"/>
<evidence type="ECO:0000313" key="3">
    <source>
        <dbReference type="EMBL" id="MFC3294486.1"/>
    </source>
</evidence>
<dbReference type="Pfam" id="PF05170">
    <property type="entry name" value="AsmA"/>
    <property type="match status" value="1"/>
</dbReference>
<dbReference type="InterPro" id="IPR007844">
    <property type="entry name" value="AsmA"/>
</dbReference>
<dbReference type="Pfam" id="PF05359">
    <property type="entry name" value="DUF748"/>
    <property type="match status" value="1"/>
</dbReference>
<accession>A0ABV7M6D7</accession>
<protein>
    <submittedName>
        <fullName evidence="3">AsmA family protein</fullName>
    </submittedName>
</protein>
<dbReference type="InterPro" id="IPR008023">
    <property type="entry name" value="DUF748"/>
</dbReference>
<keyword evidence="4" id="KW-1185">Reference proteome</keyword>
<gene>
    <name evidence="3" type="ORF">ACFOEI_20890</name>
</gene>
<feature type="domain" description="AsmA" evidence="2">
    <location>
        <begin position="874"/>
        <end position="1177"/>
    </location>
</feature>
<evidence type="ECO:0000259" key="2">
    <source>
        <dbReference type="Pfam" id="PF05170"/>
    </source>
</evidence>
<evidence type="ECO:0000256" key="1">
    <source>
        <dbReference type="SAM" id="MobiDB-lite"/>
    </source>
</evidence>
<dbReference type="EMBL" id="JBHRUH010000050">
    <property type="protein sequence ID" value="MFC3294486.1"/>
    <property type="molecule type" value="Genomic_DNA"/>
</dbReference>
<sequence>MAKAARRILVSLACIVVLLVAGMLLLESQWARGWLEGQVSQRLNGRQVEIGSLDIGWGWPLTVHLENITVANPDWAPHDRMLNIEALDVAINPGALVTGQLELQRLGLNQPIIHLAKREDGTSNWDSLVGNKVQQSSGGGLGISPDVIKVADGHLTYRDPNLDADLSIDFHTRSGSSARELMVEAQGTFQGLPLELTGHGGAPSKALTSNNANTYPVTLQGHLGQLQASFDGRLRDVSQPTSLEGQLTVSAPQKADLAKMLGRPSLELPLLELHGQISHQDQQWSLQNATAQLGDTHVQGSVSVALAGESPKINARLQADRLNLSRWGLPGADEQVQADRENASDQSVPWDQQLAQKLAPLQAFDARFDLAVDRLVYGDTGLNDVTLKGSLSQGTLTIQRLHAAQDQPQGQGELNAQGKIDIREKTLAADIEAQLSRVDMGRALAPFGYDGLGTWDGTVGLSLPADAASQGKRPQVNAQLDIGHLNLAQLGILSQDSEARSSDATQEETAWDRKLARQLAPLRRVDAKVDLSVDRLSYGDSQLSDVALKGSLESGKLDVQRLHATQNQGELTAQGQVGIREKTLIVDIEAQLSQVDMDQALAPLGYAGLGTWDGKIGVQLPANAAAKGNRPMIDAQLDIDHLDLAQLGVTQDGDEKISQEANEPGPDAAWDRSLAEGLEPLRHFNAQADLSIGRLSYGDAQLRNVALKGSLEAGRLDVQNLHLEQDQGALTAQGVLTIQPQTLSGDIDAQLARFDLGEALAPLGNSDLGTLDGQLHVRLEDGELVADDTSLDYRLPSQDLFLHVNTDSINLEGTSVPGVHLRGYGQHNGESFEYDLEVGPLLNLRNPGKPYPVRGRITSGQSALYVDGTIEKPLELGRIQASFQLSGPNPARLNDLTGLNLPALPPYELQGELRVRDDLVRFLNLDGTFGNSDVSGDVRLRLGQRNMLWATLNSQRLDLDDLSPLTGSAPETEGGETASPTQQAWARQEEGRQGLFSDREWDLEGLRRMDAEVRYTADNVDSEYVPLTKVSMDLSLEEGVLTLEPLRMGLGGGTVVAQLRLDAHGQALDGRLELAIRRVNLKPVLRRAGVPEIAEDSAGTIGGEGAVRFVGGSMDEVMASLGGRLELAMSGGRLDMLLIEALGLDVSEALAAALADADRIPMQCAYTRLDADSGIAAVEQFYINTSDSNITGGGEIDLDHERFDLVFEAHPKDPSLPASDSPVKLQGAITSPQVDVVSRELVARGVLSVLGALVAPPLAILPWVEPGLGEGTGPGCQQVLDESLTKKAAPEG</sequence>